<dbReference type="PANTHER" id="PTHR37733">
    <property type="entry name" value="SMAD/FHA DOMAIN-CONTAINING PROTEIN"/>
    <property type="match status" value="1"/>
</dbReference>
<dbReference type="Proteomes" id="UP000825729">
    <property type="component" value="Unassembled WGS sequence"/>
</dbReference>
<comment type="caution">
    <text evidence="2">The sequence shown here is derived from an EMBL/GenBank/DDBJ whole genome shotgun (WGS) entry which is preliminary data.</text>
</comment>
<feature type="compositionally biased region" description="Basic residues" evidence="1">
    <location>
        <begin position="170"/>
        <end position="179"/>
    </location>
</feature>
<protein>
    <submittedName>
        <fullName evidence="2">Uncharacterized protein</fullName>
    </submittedName>
</protein>
<dbReference type="EMBL" id="JAINDJ010000003">
    <property type="protein sequence ID" value="KAG9453783.1"/>
    <property type="molecule type" value="Genomic_DNA"/>
</dbReference>
<accession>A0AAV7F2J3</accession>
<sequence>MGALRKRFSNPVGDQLSLSLKNLVFYTLKKVGVGEEEEEHERKRVREVVQRSEMETLEGEETRRAAGLYGGETTGSVDLEVVSIDLSQIDLVKDFDFLWKGEEFNHYPKQKIPDIANWNWFINDTNGSGEDDDARSPKGRKHERRKDKKIDDDEDEDWTGESEVDMASVKKMRNPKRSKYCVTRSRDRKKAFKANGEKSSEQKTMHLDNEEEEQERGEDDEETLGGFIVSDVEEPEEVEAETLDEEEEFDDEDGESDDDDETRRGGI</sequence>
<gene>
    <name evidence="2" type="ORF">H6P81_006687</name>
</gene>
<dbReference type="PANTHER" id="PTHR37733:SF1">
    <property type="entry name" value="SMAD_FHA DOMAIN-CONTAINING PROTEIN"/>
    <property type="match status" value="1"/>
</dbReference>
<evidence type="ECO:0000256" key="1">
    <source>
        <dbReference type="SAM" id="MobiDB-lite"/>
    </source>
</evidence>
<keyword evidence="3" id="KW-1185">Reference proteome</keyword>
<feature type="compositionally biased region" description="Basic and acidic residues" evidence="1">
    <location>
        <begin position="195"/>
        <end position="208"/>
    </location>
</feature>
<feature type="region of interest" description="Disordered" evidence="1">
    <location>
        <begin position="126"/>
        <end position="267"/>
    </location>
</feature>
<proteinExistence type="predicted"/>
<evidence type="ECO:0000313" key="3">
    <source>
        <dbReference type="Proteomes" id="UP000825729"/>
    </source>
</evidence>
<feature type="compositionally biased region" description="Acidic residues" evidence="1">
    <location>
        <begin position="209"/>
        <end position="223"/>
    </location>
</feature>
<dbReference type="AlphaFoldDB" id="A0AAV7F2J3"/>
<name>A0AAV7F2J3_ARIFI</name>
<feature type="compositionally biased region" description="Acidic residues" evidence="1">
    <location>
        <begin position="152"/>
        <end position="164"/>
    </location>
</feature>
<organism evidence="2 3">
    <name type="scientific">Aristolochia fimbriata</name>
    <name type="common">White veined hardy Dutchman's pipe vine</name>
    <dbReference type="NCBI Taxonomy" id="158543"/>
    <lineage>
        <taxon>Eukaryota</taxon>
        <taxon>Viridiplantae</taxon>
        <taxon>Streptophyta</taxon>
        <taxon>Embryophyta</taxon>
        <taxon>Tracheophyta</taxon>
        <taxon>Spermatophyta</taxon>
        <taxon>Magnoliopsida</taxon>
        <taxon>Magnoliidae</taxon>
        <taxon>Piperales</taxon>
        <taxon>Aristolochiaceae</taxon>
        <taxon>Aristolochia</taxon>
    </lineage>
</organism>
<evidence type="ECO:0000313" key="2">
    <source>
        <dbReference type="EMBL" id="KAG9453783.1"/>
    </source>
</evidence>
<feature type="compositionally biased region" description="Basic residues" evidence="1">
    <location>
        <begin position="137"/>
        <end position="147"/>
    </location>
</feature>
<reference evidence="2 3" key="1">
    <citation type="submission" date="2021-07" db="EMBL/GenBank/DDBJ databases">
        <title>The Aristolochia fimbriata genome: insights into angiosperm evolution, floral development and chemical biosynthesis.</title>
        <authorList>
            <person name="Jiao Y."/>
        </authorList>
    </citation>
    <scope>NUCLEOTIDE SEQUENCE [LARGE SCALE GENOMIC DNA]</scope>
    <source>
        <strain evidence="2">IBCAS-2021</strain>
        <tissue evidence="2">Leaf</tissue>
    </source>
</reference>
<feature type="compositionally biased region" description="Acidic residues" evidence="1">
    <location>
        <begin position="231"/>
        <end position="260"/>
    </location>
</feature>